<evidence type="ECO:0000256" key="2">
    <source>
        <dbReference type="ARBA" id="ARBA00023015"/>
    </source>
</evidence>
<dbReference type="InterPro" id="IPR014284">
    <property type="entry name" value="RNA_pol_sigma-70_dom"/>
</dbReference>
<dbReference type="NCBIfam" id="TIGR02937">
    <property type="entry name" value="sigma70-ECF"/>
    <property type="match status" value="1"/>
</dbReference>
<keyword evidence="4" id="KW-0804">Transcription</keyword>
<dbReference type="Gene3D" id="1.10.1740.10">
    <property type="match status" value="1"/>
</dbReference>
<dbReference type="SUPFAM" id="SSF88946">
    <property type="entry name" value="Sigma2 domain of RNA polymerase sigma factors"/>
    <property type="match status" value="1"/>
</dbReference>
<dbReference type="InterPro" id="IPR013324">
    <property type="entry name" value="RNA_pol_sigma_r3/r4-like"/>
</dbReference>
<organism evidence="7 8">
    <name type="scientific">Blastococcus jejuensis</name>
    <dbReference type="NCBI Taxonomy" id="351224"/>
    <lineage>
        <taxon>Bacteria</taxon>
        <taxon>Bacillati</taxon>
        <taxon>Actinomycetota</taxon>
        <taxon>Actinomycetes</taxon>
        <taxon>Geodermatophilales</taxon>
        <taxon>Geodermatophilaceae</taxon>
        <taxon>Blastococcus</taxon>
    </lineage>
</organism>
<dbReference type="PANTHER" id="PTHR43133:SF25">
    <property type="entry name" value="RNA POLYMERASE SIGMA FACTOR RFAY-RELATED"/>
    <property type="match status" value="1"/>
</dbReference>
<dbReference type="Pfam" id="PF08281">
    <property type="entry name" value="Sigma70_r4_2"/>
    <property type="match status" value="1"/>
</dbReference>
<feature type="domain" description="RNA polymerase sigma factor 70 region 4 type 2" evidence="6">
    <location>
        <begin position="112"/>
        <end position="163"/>
    </location>
</feature>
<dbReference type="InterPro" id="IPR039425">
    <property type="entry name" value="RNA_pol_sigma-70-like"/>
</dbReference>
<gene>
    <name evidence="7" type="ORF">GCM10010531_11980</name>
</gene>
<comment type="caution">
    <text evidence="7">The sequence shown here is derived from an EMBL/GenBank/DDBJ whole genome shotgun (WGS) entry which is preliminary data.</text>
</comment>
<feature type="region of interest" description="Disordered" evidence="5">
    <location>
        <begin position="167"/>
        <end position="188"/>
    </location>
</feature>
<sequence length="188" mass="20965">MRVTAVQSDADRRRRFEGVVAAVYEPVQRYLRRRTDPATADDVLGDVLLVLWRRLDDVPAELPLPYAYGVARGCLANSRRSAVRQERVVQRLAQQHRPGDDADDDDGDDDAALAEALEALPDADRELLRLWAWEQLAPRELALVLGISANAVSIRLHRAKQKLRDVVAARKDDDPSGQNQARRGGGAR</sequence>
<evidence type="ECO:0000313" key="8">
    <source>
        <dbReference type="Proteomes" id="UP001499924"/>
    </source>
</evidence>
<accession>A0ABP6P0I0</accession>
<evidence type="ECO:0000256" key="3">
    <source>
        <dbReference type="ARBA" id="ARBA00023082"/>
    </source>
</evidence>
<dbReference type="SUPFAM" id="SSF88659">
    <property type="entry name" value="Sigma3 and sigma4 domains of RNA polymerase sigma factors"/>
    <property type="match status" value="1"/>
</dbReference>
<dbReference type="InterPro" id="IPR013325">
    <property type="entry name" value="RNA_pol_sigma_r2"/>
</dbReference>
<keyword evidence="3" id="KW-0731">Sigma factor</keyword>
<dbReference type="Proteomes" id="UP001499924">
    <property type="component" value="Unassembled WGS sequence"/>
</dbReference>
<comment type="similarity">
    <text evidence="1">Belongs to the sigma-70 factor family. ECF subfamily.</text>
</comment>
<evidence type="ECO:0000256" key="5">
    <source>
        <dbReference type="SAM" id="MobiDB-lite"/>
    </source>
</evidence>
<protein>
    <recommendedName>
        <fullName evidence="6">RNA polymerase sigma factor 70 region 4 type 2 domain-containing protein</fullName>
    </recommendedName>
</protein>
<evidence type="ECO:0000256" key="4">
    <source>
        <dbReference type="ARBA" id="ARBA00023163"/>
    </source>
</evidence>
<dbReference type="InterPro" id="IPR013249">
    <property type="entry name" value="RNA_pol_sigma70_r4_t2"/>
</dbReference>
<keyword evidence="8" id="KW-1185">Reference proteome</keyword>
<dbReference type="EMBL" id="BAAAVV010000002">
    <property type="protein sequence ID" value="GAA3161875.1"/>
    <property type="molecule type" value="Genomic_DNA"/>
</dbReference>
<feature type="region of interest" description="Disordered" evidence="5">
    <location>
        <begin position="90"/>
        <end position="109"/>
    </location>
</feature>
<reference evidence="8" key="1">
    <citation type="journal article" date="2019" name="Int. J. Syst. Evol. Microbiol.">
        <title>The Global Catalogue of Microorganisms (GCM) 10K type strain sequencing project: providing services to taxonomists for standard genome sequencing and annotation.</title>
        <authorList>
            <consortium name="The Broad Institute Genomics Platform"/>
            <consortium name="The Broad Institute Genome Sequencing Center for Infectious Disease"/>
            <person name="Wu L."/>
            <person name="Ma J."/>
        </authorList>
    </citation>
    <scope>NUCLEOTIDE SEQUENCE [LARGE SCALE GENOMIC DNA]</scope>
    <source>
        <strain evidence="8">JCM 15614</strain>
    </source>
</reference>
<dbReference type="Gene3D" id="1.10.10.10">
    <property type="entry name" value="Winged helix-like DNA-binding domain superfamily/Winged helix DNA-binding domain"/>
    <property type="match status" value="1"/>
</dbReference>
<keyword evidence="2" id="KW-0805">Transcription regulation</keyword>
<dbReference type="InterPro" id="IPR036388">
    <property type="entry name" value="WH-like_DNA-bd_sf"/>
</dbReference>
<evidence type="ECO:0000259" key="6">
    <source>
        <dbReference type="Pfam" id="PF08281"/>
    </source>
</evidence>
<proteinExistence type="inferred from homology"/>
<evidence type="ECO:0000256" key="1">
    <source>
        <dbReference type="ARBA" id="ARBA00010641"/>
    </source>
</evidence>
<evidence type="ECO:0000313" key="7">
    <source>
        <dbReference type="EMBL" id="GAA3161875.1"/>
    </source>
</evidence>
<dbReference type="PANTHER" id="PTHR43133">
    <property type="entry name" value="RNA POLYMERASE ECF-TYPE SIGMA FACTO"/>
    <property type="match status" value="1"/>
</dbReference>
<name>A0ABP6P0I0_9ACTN</name>